<gene>
    <name evidence="1" type="ORF">E4635_10335</name>
</gene>
<name>A0A4Z0L726_9FLAO</name>
<dbReference type="EMBL" id="SRLH01000005">
    <property type="protein sequence ID" value="TGD57579.1"/>
    <property type="molecule type" value="Genomic_DNA"/>
</dbReference>
<reference evidence="1 2" key="1">
    <citation type="submission" date="2019-04" db="EMBL/GenBank/DDBJ databases">
        <title>Flavobacterium sp. strain DS2-A Genome sequencing and assembly.</title>
        <authorList>
            <person name="Kim I."/>
        </authorList>
    </citation>
    <scope>NUCLEOTIDE SEQUENCE [LARGE SCALE GENOMIC DNA]</scope>
    <source>
        <strain evidence="1 2">DS2-A</strain>
    </source>
</reference>
<accession>A0A4Z0L726</accession>
<evidence type="ECO:0000313" key="1">
    <source>
        <dbReference type="EMBL" id="TGD57579.1"/>
    </source>
</evidence>
<dbReference type="OrthoDB" id="8480302at2"/>
<protein>
    <submittedName>
        <fullName evidence="1">DUF2007 domain-containing protein</fullName>
    </submittedName>
</protein>
<dbReference type="AlphaFoldDB" id="A0A4Z0L726"/>
<dbReference type="Proteomes" id="UP000297407">
    <property type="component" value="Unassembled WGS sequence"/>
</dbReference>
<comment type="caution">
    <text evidence="1">The sequence shown here is derived from an EMBL/GenBank/DDBJ whole genome shotgun (WGS) entry which is preliminary data.</text>
</comment>
<dbReference type="RefSeq" id="WP_135526605.1">
    <property type="nucleotide sequence ID" value="NZ_SRLH01000005.1"/>
</dbReference>
<proteinExistence type="predicted"/>
<organism evidence="1 2">
    <name type="scientific">Flavobacterium humi</name>
    <dbReference type="NCBI Taxonomy" id="2562683"/>
    <lineage>
        <taxon>Bacteria</taxon>
        <taxon>Pseudomonadati</taxon>
        <taxon>Bacteroidota</taxon>
        <taxon>Flavobacteriia</taxon>
        <taxon>Flavobacteriales</taxon>
        <taxon>Flavobacteriaceae</taxon>
        <taxon>Flavobacterium</taxon>
    </lineage>
</organism>
<keyword evidence="2" id="KW-1185">Reference proteome</keyword>
<sequence>MKEITFQKIATFQYSSEALILKGKLESEGIEVFMRDNVTIDTDPLVSNAIGGVKLFVRSEDFGKAQNIVSEISRYSVDDKGEPIKCPKCGAEKTDMVTSISDVKSLVSFVITSFLELFPINAKHTYKCDVCNFEFEKK</sequence>
<evidence type="ECO:0000313" key="2">
    <source>
        <dbReference type="Proteomes" id="UP000297407"/>
    </source>
</evidence>